<proteinExistence type="predicted"/>
<sequence>MDMWLKTGTLKRLASRTEIRSTDLVAMEILWISKMIIMKCKVRLIGLFSPDLVPSDYHLLTHIKKWLGEQHFADGEELQDAVTGWLNSEAAEFYGEGICKLVKCYKYVNVHDDHVEK</sequence>
<dbReference type="OrthoDB" id="6435573at2759"/>
<evidence type="ECO:0008006" key="4">
    <source>
        <dbReference type="Google" id="ProtNLM"/>
    </source>
</evidence>
<dbReference type="PANTHER" id="PTHR46060">
    <property type="entry name" value="MARINER MOS1 TRANSPOSASE-LIKE PROTEIN"/>
    <property type="match status" value="1"/>
</dbReference>
<evidence type="ECO:0000313" key="3">
    <source>
        <dbReference type="Proteomes" id="UP000499080"/>
    </source>
</evidence>
<dbReference type="InterPro" id="IPR036397">
    <property type="entry name" value="RNaseH_sf"/>
</dbReference>
<evidence type="ECO:0000313" key="1">
    <source>
        <dbReference type="EMBL" id="GBO33322.1"/>
    </source>
</evidence>
<dbReference type="EMBL" id="BGPR01056881">
    <property type="protein sequence ID" value="GBO33322.1"/>
    <property type="molecule type" value="Genomic_DNA"/>
</dbReference>
<protein>
    <recommendedName>
        <fullName evidence="4">Histone-lysine N-methyltransferase SETMAR</fullName>
    </recommendedName>
</protein>
<dbReference type="AlphaFoldDB" id="A0A4Y2WA41"/>
<gene>
    <name evidence="2" type="ORF">AVEN_124531_1</name>
    <name evidence="1" type="ORF">AVEN_92048_1</name>
</gene>
<dbReference type="EMBL" id="BGPR01056892">
    <property type="protein sequence ID" value="GBO33336.1"/>
    <property type="molecule type" value="Genomic_DNA"/>
</dbReference>
<evidence type="ECO:0000313" key="2">
    <source>
        <dbReference type="EMBL" id="GBO33336.1"/>
    </source>
</evidence>
<keyword evidence="3" id="KW-1185">Reference proteome</keyword>
<reference evidence="2 3" key="1">
    <citation type="journal article" date="2019" name="Sci. Rep.">
        <title>Orb-weaving spider Araneus ventricosus genome elucidates the spidroin gene catalogue.</title>
        <authorList>
            <person name="Kono N."/>
            <person name="Nakamura H."/>
            <person name="Ohtoshi R."/>
            <person name="Moran D.A.P."/>
            <person name="Shinohara A."/>
            <person name="Yoshida Y."/>
            <person name="Fujiwara M."/>
            <person name="Mori M."/>
            <person name="Tomita M."/>
            <person name="Arakawa K."/>
        </authorList>
    </citation>
    <scope>NUCLEOTIDE SEQUENCE [LARGE SCALE GENOMIC DNA]</scope>
</reference>
<dbReference type="PANTHER" id="PTHR46060:SF1">
    <property type="entry name" value="MARINER MOS1 TRANSPOSASE-LIKE PROTEIN"/>
    <property type="match status" value="1"/>
</dbReference>
<dbReference type="GO" id="GO:0003676">
    <property type="term" value="F:nucleic acid binding"/>
    <property type="evidence" value="ECO:0007669"/>
    <property type="project" value="InterPro"/>
</dbReference>
<dbReference type="Gene3D" id="3.30.420.10">
    <property type="entry name" value="Ribonuclease H-like superfamily/Ribonuclease H"/>
    <property type="match status" value="1"/>
</dbReference>
<name>A0A4Y2WA41_ARAVE</name>
<comment type="caution">
    <text evidence="2">The sequence shown here is derived from an EMBL/GenBank/DDBJ whole genome shotgun (WGS) entry which is preliminary data.</text>
</comment>
<accession>A0A4Y2WA41</accession>
<dbReference type="Proteomes" id="UP000499080">
    <property type="component" value="Unassembled WGS sequence"/>
</dbReference>
<dbReference type="InterPro" id="IPR052709">
    <property type="entry name" value="Transposase-MT_Hybrid"/>
</dbReference>
<organism evidence="2 3">
    <name type="scientific">Araneus ventricosus</name>
    <name type="common">Orbweaver spider</name>
    <name type="synonym">Epeira ventricosa</name>
    <dbReference type="NCBI Taxonomy" id="182803"/>
    <lineage>
        <taxon>Eukaryota</taxon>
        <taxon>Metazoa</taxon>
        <taxon>Ecdysozoa</taxon>
        <taxon>Arthropoda</taxon>
        <taxon>Chelicerata</taxon>
        <taxon>Arachnida</taxon>
        <taxon>Araneae</taxon>
        <taxon>Araneomorphae</taxon>
        <taxon>Entelegynae</taxon>
        <taxon>Araneoidea</taxon>
        <taxon>Araneidae</taxon>
        <taxon>Araneus</taxon>
    </lineage>
</organism>